<keyword evidence="2" id="KW-1185">Reference proteome</keyword>
<accession>A0AAN9TBJ7</accession>
<dbReference type="EMBL" id="JBBCAQ010000034">
    <property type="protein sequence ID" value="KAK7579785.1"/>
    <property type="molecule type" value="Genomic_DNA"/>
</dbReference>
<evidence type="ECO:0000313" key="1">
    <source>
        <dbReference type="EMBL" id="KAK7579785.1"/>
    </source>
</evidence>
<organism evidence="1 2">
    <name type="scientific">Parthenolecanium corni</name>
    <dbReference type="NCBI Taxonomy" id="536013"/>
    <lineage>
        <taxon>Eukaryota</taxon>
        <taxon>Metazoa</taxon>
        <taxon>Ecdysozoa</taxon>
        <taxon>Arthropoda</taxon>
        <taxon>Hexapoda</taxon>
        <taxon>Insecta</taxon>
        <taxon>Pterygota</taxon>
        <taxon>Neoptera</taxon>
        <taxon>Paraneoptera</taxon>
        <taxon>Hemiptera</taxon>
        <taxon>Sternorrhyncha</taxon>
        <taxon>Coccoidea</taxon>
        <taxon>Coccidae</taxon>
        <taxon>Parthenolecanium</taxon>
    </lineage>
</organism>
<name>A0AAN9TBJ7_9HEMI</name>
<reference evidence="1 2" key="1">
    <citation type="submission" date="2024-03" db="EMBL/GenBank/DDBJ databases">
        <title>Adaptation during the transition from Ophiocordyceps entomopathogen to insect associate is accompanied by gene loss and intensified selection.</title>
        <authorList>
            <person name="Ward C.M."/>
            <person name="Onetto C.A."/>
            <person name="Borneman A.R."/>
        </authorList>
    </citation>
    <scope>NUCLEOTIDE SEQUENCE [LARGE SCALE GENOMIC DNA]</scope>
    <source>
        <strain evidence="1">AWRI1</strain>
        <tissue evidence="1">Single Adult Female</tissue>
    </source>
</reference>
<dbReference type="Proteomes" id="UP001367676">
    <property type="component" value="Unassembled WGS sequence"/>
</dbReference>
<gene>
    <name evidence="1" type="ORF">V9T40_000414</name>
</gene>
<protein>
    <submittedName>
        <fullName evidence="1">Uncharacterized protein</fullName>
    </submittedName>
</protein>
<sequence length="415" mass="48297">MANESTNGGEAVISFEEFYKFLREQSKDVFDVHMGLMYVTASDGDEFYNFKESVSPNCQRIAQASMKMYLNFSTSSIINDIQDKALSDVYETVKNTKEMKHPLEFFCSETEKQVLHHPTLSSMYLQVKNSINGSTSQTGHKHYFDKIFSSDEGIAHNYSEFFKIPGFLKATMQEEFNNQANESEAYNSTYYLRARAIIEVSKKSEYQEKIEKIQEKVLSEIGSLIAKSGNIFANFSEDGKTLSFTLTMMDKYEKYFNDDPNLQSELKVAKGTFLGICLYCWKSRGRIGNSADALKNSIFVYMSLFRPDVSIFVQMFHFSSRCLIFVEMSHFSSTHVSVFQIPKYPTKEDKIFKNLKKEPKNLKFQEKEPKYLKIREREPKYENIRGKEPKCLKIRKNELKYPNYSRKRTKIPKNP</sequence>
<dbReference type="AlphaFoldDB" id="A0AAN9TBJ7"/>
<evidence type="ECO:0000313" key="2">
    <source>
        <dbReference type="Proteomes" id="UP001367676"/>
    </source>
</evidence>
<proteinExistence type="predicted"/>
<comment type="caution">
    <text evidence="1">The sequence shown here is derived from an EMBL/GenBank/DDBJ whole genome shotgun (WGS) entry which is preliminary data.</text>
</comment>